<evidence type="ECO:0000313" key="3">
    <source>
        <dbReference type="Proteomes" id="UP000243459"/>
    </source>
</evidence>
<dbReference type="EMBL" id="CM007383">
    <property type="protein sequence ID" value="ONK75624.1"/>
    <property type="molecule type" value="Genomic_DNA"/>
</dbReference>
<dbReference type="AlphaFoldDB" id="A0A5P1FC61"/>
<proteinExistence type="predicted"/>
<sequence>MFQCVRLKLDFLLSILSDIILVFNGSFDIELNLSTLCSFHFQYFLFVTFISHSKNYSAPCEISFCHVYVQTEVAIDLKQRYVGHCNVGTDIKQASFLGQQGTLHAS</sequence>
<feature type="chain" id="PRO_5024365157" evidence="1">
    <location>
        <begin position="18"/>
        <end position="106"/>
    </location>
</feature>
<feature type="signal peptide" evidence="1">
    <location>
        <begin position="1"/>
        <end position="17"/>
    </location>
</feature>
<name>A0A5P1FC61_ASPOF</name>
<keyword evidence="1" id="KW-0732">Signal</keyword>
<dbReference type="Proteomes" id="UP000243459">
    <property type="component" value="Chromosome 3"/>
</dbReference>
<gene>
    <name evidence="2" type="ORF">A4U43_C03F18840</name>
</gene>
<reference evidence="3" key="1">
    <citation type="journal article" date="2017" name="Nat. Commun.">
        <title>The asparagus genome sheds light on the origin and evolution of a young Y chromosome.</title>
        <authorList>
            <person name="Harkess A."/>
            <person name="Zhou J."/>
            <person name="Xu C."/>
            <person name="Bowers J.E."/>
            <person name="Van der Hulst R."/>
            <person name="Ayyampalayam S."/>
            <person name="Mercati F."/>
            <person name="Riccardi P."/>
            <person name="McKain M.R."/>
            <person name="Kakrana A."/>
            <person name="Tang H."/>
            <person name="Ray J."/>
            <person name="Groenendijk J."/>
            <person name="Arikit S."/>
            <person name="Mathioni S.M."/>
            <person name="Nakano M."/>
            <person name="Shan H."/>
            <person name="Telgmann-Rauber A."/>
            <person name="Kanno A."/>
            <person name="Yue Z."/>
            <person name="Chen H."/>
            <person name="Li W."/>
            <person name="Chen Y."/>
            <person name="Xu X."/>
            <person name="Zhang Y."/>
            <person name="Luo S."/>
            <person name="Chen H."/>
            <person name="Gao J."/>
            <person name="Mao Z."/>
            <person name="Pires J.C."/>
            <person name="Luo M."/>
            <person name="Kudrna D."/>
            <person name="Wing R.A."/>
            <person name="Meyers B.C."/>
            <person name="Yi K."/>
            <person name="Kong H."/>
            <person name="Lavrijsen P."/>
            <person name="Sunseri F."/>
            <person name="Falavigna A."/>
            <person name="Ye Y."/>
            <person name="Leebens-Mack J.H."/>
            <person name="Chen G."/>
        </authorList>
    </citation>
    <scope>NUCLEOTIDE SEQUENCE [LARGE SCALE GENOMIC DNA]</scope>
    <source>
        <strain evidence="3">cv. DH0086</strain>
    </source>
</reference>
<evidence type="ECO:0000313" key="2">
    <source>
        <dbReference type="EMBL" id="ONK75624.1"/>
    </source>
</evidence>
<accession>A0A5P1FC61</accession>
<evidence type="ECO:0000256" key="1">
    <source>
        <dbReference type="SAM" id="SignalP"/>
    </source>
</evidence>
<keyword evidence="3" id="KW-1185">Reference proteome</keyword>
<protein>
    <submittedName>
        <fullName evidence="2">Uncharacterized protein</fullName>
    </submittedName>
</protein>
<organism evidence="2 3">
    <name type="scientific">Asparagus officinalis</name>
    <name type="common">Garden asparagus</name>
    <dbReference type="NCBI Taxonomy" id="4686"/>
    <lineage>
        <taxon>Eukaryota</taxon>
        <taxon>Viridiplantae</taxon>
        <taxon>Streptophyta</taxon>
        <taxon>Embryophyta</taxon>
        <taxon>Tracheophyta</taxon>
        <taxon>Spermatophyta</taxon>
        <taxon>Magnoliopsida</taxon>
        <taxon>Liliopsida</taxon>
        <taxon>Asparagales</taxon>
        <taxon>Asparagaceae</taxon>
        <taxon>Asparagoideae</taxon>
        <taxon>Asparagus</taxon>
    </lineage>
</organism>
<dbReference type="Gramene" id="ONK75624">
    <property type="protein sequence ID" value="ONK75624"/>
    <property type="gene ID" value="A4U43_C03F18840"/>
</dbReference>